<sequence length="320" mass="35069">MADIAVTVRLRAGSDRAVCPVWLRFSVPLRGYGTRVTMTAVEPPEHVRATFGLREVMPVPLGTWDGGWRCADVVLSPVTDHARAAWSAKVREGLRVDGLRLARPVRATDGRYVVSGWRADTFLDGVPEPRHDEVVSVSLRLHQATAQLERPRFLAQPPIAPWVDVDVFVAADRAAWEAVPLRSLKIGGMLPATSPDGERSLELIGQLATLRKPVTAAPQLVHGDLFGTVLFSGSFAPGLTDITPYWRPPSWAAAVIVVDALSWGGADDGLLERWSSLPEWPQMLVRAVMFRLAVHALHPRSTPEAFPGLNRTADMIRLLL</sequence>
<name>A0A378Y7V6_9NOCA</name>
<organism evidence="1 2">
    <name type="scientific">Nocardia otitidiscaviarum</name>
    <dbReference type="NCBI Taxonomy" id="1823"/>
    <lineage>
        <taxon>Bacteria</taxon>
        <taxon>Bacillati</taxon>
        <taxon>Actinomycetota</taxon>
        <taxon>Actinomycetes</taxon>
        <taxon>Mycobacteriales</taxon>
        <taxon>Nocardiaceae</taxon>
        <taxon>Nocardia</taxon>
    </lineage>
</organism>
<proteinExistence type="predicted"/>
<reference evidence="1 2" key="1">
    <citation type="submission" date="2018-06" db="EMBL/GenBank/DDBJ databases">
        <authorList>
            <consortium name="Pathogen Informatics"/>
            <person name="Doyle S."/>
        </authorList>
    </citation>
    <scope>NUCLEOTIDE SEQUENCE [LARGE SCALE GENOMIC DNA]</scope>
    <source>
        <strain evidence="1 2">NCTC1934</strain>
    </source>
</reference>
<evidence type="ECO:0000313" key="2">
    <source>
        <dbReference type="Proteomes" id="UP000255467"/>
    </source>
</evidence>
<accession>A0A378Y7V6</accession>
<dbReference type="NCBIfam" id="TIGR02569">
    <property type="entry name" value="TIGR02569_actnb"/>
    <property type="match status" value="1"/>
</dbReference>
<dbReference type="InterPro" id="IPR013402">
    <property type="entry name" value="CHP02569"/>
</dbReference>
<protein>
    <recommendedName>
        <fullName evidence="3">TIGR02569 family protein</fullName>
    </recommendedName>
</protein>
<dbReference type="AlphaFoldDB" id="A0A378Y7V6"/>
<dbReference type="Proteomes" id="UP000255467">
    <property type="component" value="Unassembled WGS sequence"/>
</dbReference>
<keyword evidence="2" id="KW-1185">Reference proteome</keyword>
<dbReference type="STRING" id="1406858.GCA_000710895_01601"/>
<dbReference type="EMBL" id="UGRY01000002">
    <property type="protein sequence ID" value="SUA72938.1"/>
    <property type="molecule type" value="Genomic_DNA"/>
</dbReference>
<evidence type="ECO:0008006" key="3">
    <source>
        <dbReference type="Google" id="ProtNLM"/>
    </source>
</evidence>
<gene>
    <name evidence="1" type="ORF">NCTC1934_00370</name>
</gene>
<evidence type="ECO:0000313" key="1">
    <source>
        <dbReference type="EMBL" id="SUA72938.1"/>
    </source>
</evidence>